<dbReference type="Pfam" id="PF00069">
    <property type="entry name" value="Pkinase"/>
    <property type="match status" value="1"/>
</dbReference>
<keyword evidence="2" id="KW-0808">Transferase</keyword>
<dbReference type="Gene3D" id="1.10.510.10">
    <property type="entry name" value="Transferase(Phosphotransferase) domain 1"/>
    <property type="match status" value="1"/>
</dbReference>
<proteinExistence type="predicted"/>
<organism evidence="2 3">
    <name type="scientific">Enterobacter cloacae</name>
    <dbReference type="NCBI Taxonomy" id="550"/>
    <lineage>
        <taxon>Bacteria</taxon>
        <taxon>Pseudomonadati</taxon>
        <taxon>Pseudomonadota</taxon>
        <taxon>Gammaproteobacteria</taxon>
        <taxon>Enterobacterales</taxon>
        <taxon>Enterobacteriaceae</taxon>
        <taxon>Enterobacter</taxon>
        <taxon>Enterobacter cloacae complex</taxon>
    </lineage>
</organism>
<dbReference type="GO" id="GO:0004672">
    <property type="term" value="F:protein kinase activity"/>
    <property type="evidence" value="ECO:0007669"/>
    <property type="project" value="InterPro"/>
</dbReference>
<dbReference type="GO" id="GO:0005524">
    <property type="term" value="F:ATP binding"/>
    <property type="evidence" value="ECO:0007669"/>
    <property type="project" value="InterPro"/>
</dbReference>
<dbReference type="InterPro" id="IPR008266">
    <property type="entry name" value="Tyr_kinase_AS"/>
</dbReference>
<accession>A0A377LN59</accession>
<dbReference type="InterPro" id="IPR011009">
    <property type="entry name" value="Kinase-like_dom_sf"/>
</dbReference>
<dbReference type="PROSITE" id="PS50011">
    <property type="entry name" value="PROTEIN_KINASE_DOM"/>
    <property type="match status" value="1"/>
</dbReference>
<dbReference type="EMBL" id="UGJB01000003">
    <property type="protein sequence ID" value="STQ07549.1"/>
    <property type="molecule type" value="Genomic_DNA"/>
</dbReference>
<reference evidence="2 3" key="1">
    <citation type="submission" date="2018-06" db="EMBL/GenBank/DDBJ databases">
        <authorList>
            <consortium name="Pathogen Informatics"/>
            <person name="Doyle S."/>
        </authorList>
    </citation>
    <scope>NUCLEOTIDE SEQUENCE [LARGE SCALE GENOMIC DNA]</scope>
    <source>
        <strain evidence="2 3">NCTC10005</strain>
    </source>
</reference>
<dbReference type="SUPFAM" id="SSF56112">
    <property type="entry name" value="Protein kinase-like (PK-like)"/>
    <property type="match status" value="1"/>
</dbReference>
<evidence type="ECO:0000259" key="1">
    <source>
        <dbReference type="PROSITE" id="PS50011"/>
    </source>
</evidence>
<evidence type="ECO:0000313" key="3">
    <source>
        <dbReference type="Proteomes" id="UP000255106"/>
    </source>
</evidence>
<name>A0A377LN59_ENTCL</name>
<dbReference type="InterPro" id="IPR000719">
    <property type="entry name" value="Prot_kinase_dom"/>
</dbReference>
<protein>
    <submittedName>
        <fullName evidence="2">Protein kinase</fullName>
    </submittedName>
</protein>
<dbReference type="Proteomes" id="UP000255106">
    <property type="component" value="Unassembled WGS sequence"/>
</dbReference>
<dbReference type="PROSITE" id="PS00109">
    <property type="entry name" value="PROTEIN_KINASE_TYR"/>
    <property type="match status" value="1"/>
</dbReference>
<sequence length="334" mass="37709">MTALLRCCGKGYASSVINMANIVTCKTKDGETVQYVDEVIGSGSMKDVYFSPDKSYVVAFYHKPQNEQARDRIDMITGRYRQNIFGQSGGEYWKDLFCWPTHVVEHGDKIGIVVPTYKSYFFFKYGSKNDDFLGIKGREKEGKWFASASNQNKFLDPRERGNTLTYLKVCLLLTRAVRRMHAAGLCHSDLSYKNVLIDPEMGHACIIDVDGLVVPGKYPPDVVGTPDFIAPEVVKTSHLSKEDPNRVLPSISTDRHALSVLIYMYLFFRHPLRGGKIHDMSDEVRDETLSMGEKALFIEHPTDKSNAVKVSQLSSFSLPWADPEKFLTPSWALI</sequence>
<dbReference type="AlphaFoldDB" id="A0A377LN59"/>
<evidence type="ECO:0000313" key="2">
    <source>
        <dbReference type="EMBL" id="STQ07549.1"/>
    </source>
</evidence>
<feature type="domain" description="Protein kinase" evidence="1">
    <location>
        <begin position="34"/>
        <end position="334"/>
    </location>
</feature>
<gene>
    <name evidence="2" type="ORF">NCTC10005_00177</name>
</gene>
<keyword evidence="2" id="KW-0418">Kinase</keyword>